<dbReference type="InterPro" id="IPR029026">
    <property type="entry name" value="tRNA_m1G_MTases_N"/>
</dbReference>
<dbReference type="CDD" id="cd18084">
    <property type="entry name" value="RsmE-like"/>
    <property type="match status" value="1"/>
</dbReference>
<evidence type="ECO:0000256" key="2">
    <source>
        <dbReference type="ARBA" id="ARBA00005528"/>
    </source>
</evidence>
<dbReference type="InterPro" id="IPR015947">
    <property type="entry name" value="PUA-like_sf"/>
</dbReference>
<dbReference type="RefSeq" id="WP_182484018.1">
    <property type="nucleotide sequence ID" value="NZ_JACGWU010000001.1"/>
</dbReference>
<evidence type="ECO:0000256" key="6">
    <source>
        <dbReference type="ARBA" id="ARBA00022552"/>
    </source>
</evidence>
<proteinExistence type="inferred from homology"/>
<sequence>MAHFYLIDELVSTVVGELLSLRGSEGRHAATVSRVRVGESLLVGNGRGLIVSTTALTVEKDVVTLEVTNVDGIALPTTQITLVQALAKNDRDERAVEACTELGIDAILPWAAERSISKWEGPKVAKGRSRWGAIVREATKQSIRAYIPEVLAYEKASVFVKTLAGTQLIVLDPTGDVSLGEMSLPVSARHDESTSGVALSDGAPFASFALIVGPEGGITPSELALLRANGATIATLGKNILRTSTAGPAALAILSSRLRRL</sequence>
<comment type="function">
    <text evidence="10 12">Specifically methylates the N3 position of the uracil ring of uridine 1498 (m3U1498) in 16S rRNA. Acts on the fully assembled 30S ribosomal subunit.</text>
</comment>
<evidence type="ECO:0000256" key="1">
    <source>
        <dbReference type="ARBA" id="ARBA00004496"/>
    </source>
</evidence>
<dbReference type="NCBIfam" id="NF008693">
    <property type="entry name" value="PRK11713.2-3"/>
    <property type="match status" value="1"/>
</dbReference>
<dbReference type="GO" id="GO:0005737">
    <property type="term" value="C:cytoplasm"/>
    <property type="evidence" value="ECO:0007669"/>
    <property type="project" value="UniProtKB-SubCell"/>
</dbReference>
<evidence type="ECO:0000256" key="8">
    <source>
        <dbReference type="ARBA" id="ARBA00022679"/>
    </source>
</evidence>
<keyword evidence="6 12" id="KW-0698">rRNA processing</keyword>
<evidence type="ECO:0000313" key="15">
    <source>
        <dbReference type="Proteomes" id="UP000524237"/>
    </source>
</evidence>
<name>A0A7W3JSV1_9MICO</name>
<comment type="catalytic activity">
    <reaction evidence="11 12">
        <text>uridine(1498) in 16S rRNA + S-adenosyl-L-methionine = N(3)-methyluridine(1498) in 16S rRNA + S-adenosyl-L-homocysteine + H(+)</text>
        <dbReference type="Rhea" id="RHEA:42920"/>
        <dbReference type="Rhea" id="RHEA-COMP:10283"/>
        <dbReference type="Rhea" id="RHEA-COMP:10284"/>
        <dbReference type="ChEBI" id="CHEBI:15378"/>
        <dbReference type="ChEBI" id="CHEBI:57856"/>
        <dbReference type="ChEBI" id="CHEBI:59789"/>
        <dbReference type="ChEBI" id="CHEBI:65315"/>
        <dbReference type="ChEBI" id="CHEBI:74502"/>
        <dbReference type="EC" id="2.1.1.193"/>
    </reaction>
</comment>
<dbReference type="PIRSF" id="PIRSF015601">
    <property type="entry name" value="MTase_slr0722"/>
    <property type="match status" value="1"/>
</dbReference>
<dbReference type="Pfam" id="PF04452">
    <property type="entry name" value="Methyltrans_RNA"/>
    <property type="match status" value="1"/>
</dbReference>
<dbReference type="InterPro" id="IPR029028">
    <property type="entry name" value="Alpha/beta_knot_MTases"/>
</dbReference>
<evidence type="ECO:0000256" key="9">
    <source>
        <dbReference type="ARBA" id="ARBA00022691"/>
    </source>
</evidence>
<gene>
    <name evidence="14" type="ORF">FB555_000694</name>
</gene>
<dbReference type="Gene3D" id="3.40.1280.10">
    <property type="match status" value="1"/>
</dbReference>
<evidence type="ECO:0000259" key="13">
    <source>
        <dbReference type="Pfam" id="PF04452"/>
    </source>
</evidence>
<keyword evidence="5 12" id="KW-0963">Cytoplasm</keyword>
<dbReference type="Proteomes" id="UP000524237">
    <property type="component" value="Unassembled WGS sequence"/>
</dbReference>
<dbReference type="NCBIfam" id="TIGR00046">
    <property type="entry name" value="RsmE family RNA methyltransferase"/>
    <property type="match status" value="1"/>
</dbReference>
<dbReference type="PANTHER" id="PTHR30027:SF3">
    <property type="entry name" value="16S RRNA (URACIL(1498)-N(3))-METHYLTRANSFERASE"/>
    <property type="match status" value="1"/>
</dbReference>
<dbReference type="EC" id="2.1.1.193" evidence="3 12"/>
<evidence type="ECO:0000256" key="4">
    <source>
        <dbReference type="ARBA" id="ARBA00013673"/>
    </source>
</evidence>
<evidence type="ECO:0000313" key="14">
    <source>
        <dbReference type="EMBL" id="MBA8828623.1"/>
    </source>
</evidence>
<keyword evidence="15" id="KW-1185">Reference proteome</keyword>
<dbReference type="SUPFAM" id="SSF88697">
    <property type="entry name" value="PUA domain-like"/>
    <property type="match status" value="1"/>
</dbReference>
<dbReference type="SUPFAM" id="SSF75217">
    <property type="entry name" value="alpha/beta knot"/>
    <property type="match status" value="1"/>
</dbReference>
<dbReference type="GO" id="GO:0070042">
    <property type="term" value="F:rRNA (uridine-N3-)-methyltransferase activity"/>
    <property type="evidence" value="ECO:0007669"/>
    <property type="project" value="TreeGrafter"/>
</dbReference>
<dbReference type="InterPro" id="IPR046886">
    <property type="entry name" value="RsmE_MTase_dom"/>
</dbReference>
<keyword evidence="8 12" id="KW-0808">Transferase</keyword>
<comment type="caution">
    <text evidence="14">The sequence shown here is derived from an EMBL/GenBank/DDBJ whole genome shotgun (WGS) entry which is preliminary data.</text>
</comment>
<dbReference type="Gene3D" id="2.40.240.20">
    <property type="entry name" value="Hypothetical PUA domain-like, domain 1"/>
    <property type="match status" value="1"/>
</dbReference>
<dbReference type="GO" id="GO:0070475">
    <property type="term" value="P:rRNA base methylation"/>
    <property type="evidence" value="ECO:0007669"/>
    <property type="project" value="TreeGrafter"/>
</dbReference>
<dbReference type="InterPro" id="IPR006700">
    <property type="entry name" value="RsmE"/>
</dbReference>
<comment type="similarity">
    <text evidence="2 12">Belongs to the RNA methyltransferase RsmE family.</text>
</comment>
<accession>A0A7W3JSV1</accession>
<feature type="domain" description="Ribosomal RNA small subunit methyltransferase E methyltransferase" evidence="13">
    <location>
        <begin position="77"/>
        <end position="254"/>
    </location>
</feature>
<keyword evidence="9 12" id="KW-0949">S-adenosyl-L-methionine</keyword>
<reference evidence="14 15" key="1">
    <citation type="submission" date="2020-07" db="EMBL/GenBank/DDBJ databases">
        <title>Sequencing the genomes of 1000 actinobacteria strains.</title>
        <authorList>
            <person name="Klenk H.-P."/>
        </authorList>
    </citation>
    <scope>NUCLEOTIDE SEQUENCE [LARGE SCALE GENOMIC DNA]</scope>
    <source>
        <strain evidence="14 15">DSM 23737</strain>
    </source>
</reference>
<evidence type="ECO:0000256" key="10">
    <source>
        <dbReference type="ARBA" id="ARBA00025699"/>
    </source>
</evidence>
<evidence type="ECO:0000256" key="11">
    <source>
        <dbReference type="ARBA" id="ARBA00047944"/>
    </source>
</evidence>
<evidence type="ECO:0000256" key="12">
    <source>
        <dbReference type="PIRNR" id="PIRNR015601"/>
    </source>
</evidence>
<comment type="subcellular location">
    <subcellularLocation>
        <location evidence="1 12">Cytoplasm</location>
    </subcellularLocation>
</comment>
<evidence type="ECO:0000256" key="5">
    <source>
        <dbReference type="ARBA" id="ARBA00022490"/>
    </source>
</evidence>
<keyword evidence="7 12" id="KW-0489">Methyltransferase</keyword>
<evidence type="ECO:0000256" key="3">
    <source>
        <dbReference type="ARBA" id="ARBA00012328"/>
    </source>
</evidence>
<dbReference type="AlphaFoldDB" id="A0A7W3JSV1"/>
<dbReference type="PANTHER" id="PTHR30027">
    <property type="entry name" value="RIBOSOMAL RNA SMALL SUBUNIT METHYLTRANSFERASE E"/>
    <property type="match status" value="1"/>
</dbReference>
<evidence type="ECO:0000256" key="7">
    <source>
        <dbReference type="ARBA" id="ARBA00022603"/>
    </source>
</evidence>
<organism evidence="14 15">
    <name type="scientific">Alpinimonas psychrophila</name>
    <dbReference type="NCBI Taxonomy" id="748908"/>
    <lineage>
        <taxon>Bacteria</taxon>
        <taxon>Bacillati</taxon>
        <taxon>Actinomycetota</taxon>
        <taxon>Actinomycetes</taxon>
        <taxon>Micrococcales</taxon>
        <taxon>Microbacteriaceae</taxon>
        <taxon>Alpinimonas</taxon>
    </lineage>
</organism>
<protein>
    <recommendedName>
        <fullName evidence="4 12">Ribosomal RNA small subunit methyltransferase E</fullName>
        <ecNumber evidence="3 12">2.1.1.193</ecNumber>
    </recommendedName>
</protein>
<dbReference type="EMBL" id="JACGWU010000001">
    <property type="protein sequence ID" value="MBA8828623.1"/>
    <property type="molecule type" value="Genomic_DNA"/>
</dbReference>